<reference evidence="2" key="3">
    <citation type="submission" date="2023-05" db="EMBL/GenBank/DDBJ databases">
        <authorList>
            <person name="Smith C.H."/>
        </authorList>
    </citation>
    <scope>NUCLEOTIDE SEQUENCE</scope>
    <source>
        <strain evidence="2">CHS0354</strain>
        <tissue evidence="2">Mantle</tissue>
    </source>
</reference>
<dbReference type="AlphaFoldDB" id="A0AAE0SCX9"/>
<accession>A0AAE0SCX9</accession>
<feature type="region of interest" description="Disordered" evidence="1">
    <location>
        <begin position="64"/>
        <end position="93"/>
    </location>
</feature>
<evidence type="ECO:0000313" key="2">
    <source>
        <dbReference type="EMBL" id="KAK3589208.1"/>
    </source>
</evidence>
<gene>
    <name evidence="2" type="ORF">CHS0354_020067</name>
</gene>
<reference evidence="2" key="1">
    <citation type="journal article" date="2021" name="Genome Biol. Evol.">
        <title>A High-Quality Reference Genome for a Parasitic Bivalve with Doubly Uniparental Inheritance (Bivalvia: Unionida).</title>
        <authorList>
            <person name="Smith C.H."/>
        </authorList>
    </citation>
    <scope>NUCLEOTIDE SEQUENCE</scope>
    <source>
        <strain evidence="2">CHS0354</strain>
    </source>
</reference>
<evidence type="ECO:0000313" key="3">
    <source>
        <dbReference type="Proteomes" id="UP001195483"/>
    </source>
</evidence>
<name>A0AAE0SCX9_9BIVA</name>
<organism evidence="2 3">
    <name type="scientific">Potamilus streckersoni</name>
    <dbReference type="NCBI Taxonomy" id="2493646"/>
    <lineage>
        <taxon>Eukaryota</taxon>
        <taxon>Metazoa</taxon>
        <taxon>Spiralia</taxon>
        <taxon>Lophotrochozoa</taxon>
        <taxon>Mollusca</taxon>
        <taxon>Bivalvia</taxon>
        <taxon>Autobranchia</taxon>
        <taxon>Heteroconchia</taxon>
        <taxon>Palaeoheterodonta</taxon>
        <taxon>Unionida</taxon>
        <taxon>Unionoidea</taxon>
        <taxon>Unionidae</taxon>
        <taxon>Ambleminae</taxon>
        <taxon>Lampsilini</taxon>
        <taxon>Potamilus</taxon>
    </lineage>
</organism>
<feature type="compositionally biased region" description="Polar residues" evidence="1">
    <location>
        <begin position="80"/>
        <end position="92"/>
    </location>
</feature>
<reference evidence="2" key="2">
    <citation type="journal article" date="2021" name="Genome Biol. Evol.">
        <title>Developing a high-quality reference genome for a parasitic bivalve with doubly uniparental inheritance (Bivalvia: Unionida).</title>
        <authorList>
            <person name="Smith C.H."/>
        </authorList>
    </citation>
    <scope>NUCLEOTIDE SEQUENCE</scope>
    <source>
        <strain evidence="2">CHS0354</strain>
        <tissue evidence="2">Mantle</tissue>
    </source>
</reference>
<protein>
    <submittedName>
        <fullName evidence="2">Uncharacterized protein</fullName>
    </submittedName>
</protein>
<dbReference type="Proteomes" id="UP001195483">
    <property type="component" value="Unassembled WGS sequence"/>
</dbReference>
<evidence type="ECO:0000256" key="1">
    <source>
        <dbReference type="SAM" id="MobiDB-lite"/>
    </source>
</evidence>
<dbReference type="EMBL" id="JAEAOA010001224">
    <property type="protein sequence ID" value="KAK3589208.1"/>
    <property type="molecule type" value="Genomic_DNA"/>
</dbReference>
<sequence length="144" mass="16402">MHNVPCAISNTANNIMEEAELNLEIENFVGQVENTKKEKYFSNKFLKKQKLILENDTTEIETVRSETNVTVERSNDLDNGESSTSKNESYGTHSCRHLDEDTVKDLSTPISYVSCRQSTSAQDTIPVDDLYDEYNRQLIAINMD</sequence>
<comment type="caution">
    <text evidence="2">The sequence shown here is derived from an EMBL/GenBank/DDBJ whole genome shotgun (WGS) entry which is preliminary data.</text>
</comment>
<proteinExistence type="predicted"/>
<keyword evidence="3" id="KW-1185">Reference proteome</keyword>